<evidence type="ECO:0000256" key="5">
    <source>
        <dbReference type="ARBA" id="ARBA00022692"/>
    </source>
</evidence>
<name>A0A1C7IA86_9FIRM</name>
<feature type="transmembrane region" description="Helical" evidence="13">
    <location>
        <begin position="278"/>
        <end position="303"/>
    </location>
</feature>
<dbReference type="GO" id="GO:0015099">
    <property type="term" value="F:nickel cation transmembrane transporter activity"/>
    <property type="evidence" value="ECO:0007669"/>
    <property type="project" value="InterPro"/>
</dbReference>
<protein>
    <recommendedName>
        <fullName evidence="12">Nickel import system permease protein NikB</fullName>
    </recommendedName>
</protein>
<keyword evidence="6 13" id="KW-1133">Transmembrane helix</keyword>
<proteinExistence type="inferred from homology"/>
<dbReference type="PROSITE" id="PS50928">
    <property type="entry name" value="ABC_TM1"/>
    <property type="match status" value="1"/>
</dbReference>
<feature type="transmembrane region" description="Helical" evidence="13">
    <location>
        <begin position="171"/>
        <end position="190"/>
    </location>
</feature>
<evidence type="ECO:0000256" key="7">
    <source>
        <dbReference type="ARBA" id="ARBA00023065"/>
    </source>
</evidence>
<comment type="subunit">
    <text evidence="11">The complex is composed of two ATP-binding proteins (NikD and NikE), two transmembrane proteins (NikB and NikC) and a solute-binding protein (NikA).</text>
</comment>
<feature type="transmembrane region" description="Helical" evidence="13">
    <location>
        <begin position="12"/>
        <end position="31"/>
    </location>
</feature>
<feature type="domain" description="ABC transmembrane type-1" evidence="14">
    <location>
        <begin position="98"/>
        <end position="300"/>
    </location>
</feature>
<dbReference type="CDD" id="cd06261">
    <property type="entry name" value="TM_PBP2"/>
    <property type="match status" value="1"/>
</dbReference>
<feature type="transmembrane region" description="Helical" evidence="13">
    <location>
        <begin position="230"/>
        <end position="258"/>
    </location>
</feature>
<evidence type="ECO:0000256" key="4">
    <source>
        <dbReference type="ARBA" id="ARBA00022596"/>
    </source>
</evidence>
<keyword evidence="5 13" id="KW-0812">Transmembrane</keyword>
<dbReference type="NCBIfam" id="NF045470">
    <property type="entry name" value="Opp2B"/>
    <property type="match status" value="1"/>
</dbReference>
<dbReference type="PANTHER" id="PTHR43163">
    <property type="entry name" value="DIPEPTIDE TRANSPORT SYSTEM PERMEASE PROTEIN DPPB-RELATED"/>
    <property type="match status" value="1"/>
</dbReference>
<dbReference type="EMBL" id="CP015405">
    <property type="protein sequence ID" value="ANU76600.1"/>
    <property type="molecule type" value="Genomic_DNA"/>
</dbReference>
<sequence length="315" mass="34554">MKKYIIKRLLQLIPILIGITLLSFVLMQASAMDAVDVMEQNTGGSMSDAEKAAAREELGLDKPLPQQYAVWLKGVLTGDMGKSFVSGQPVFTTFVSKLPATVALAATSVLLTVLISIPLGILAAVKQSHFWDYLIRFLSFIGNSLPNFFVSLLLIYIFALKLGWFPVMGNAQGWKSIILPTLTLALAMAAKYTRQVRATVLEELNKEYVQGARARGVQEKKILSFSVLKASMLTIVTLLALSVGSLLGGTAIVESIFMWDGVGKMAVDAITMRDYPVIQAYVIWMAVIYVLVNLVTDLIYCFLDPRIRIGQEAHG</sequence>
<evidence type="ECO:0000256" key="6">
    <source>
        <dbReference type="ARBA" id="ARBA00022989"/>
    </source>
</evidence>
<feature type="transmembrane region" description="Helical" evidence="13">
    <location>
        <begin position="102"/>
        <end position="125"/>
    </location>
</feature>
<dbReference type="Proteomes" id="UP000092574">
    <property type="component" value="Chromosome"/>
</dbReference>
<dbReference type="Gene3D" id="1.10.3720.10">
    <property type="entry name" value="MetI-like"/>
    <property type="match status" value="1"/>
</dbReference>
<dbReference type="KEGG" id="byl:A4V09_12975"/>
<keyword evidence="4" id="KW-0533">Nickel</keyword>
<accession>A0A1C7IA86</accession>
<dbReference type="InterPro" id="IPR000515">
    <property type="entry name" value="MetI-like"/>
</dbReference>
<comment type="similarity">
    <text evidence="10">Belongs to the binding-protein-dependent transport system permease family. OppBC subfamily.</text>
</comment>
<dbReference type="InterPro" id="IPR050045">
    <property type="entry name" value="Opp2B"/>
</dbReference>
<evidence type="ECO:0000256" key="1">
    <source>
        <dbReference type="ARBA" id="ARBA00004651"/>
    </source>
</evidence>
<reference evidence="15" key="1">
    <citation type="submission" date="2017-04" db="EMBL/GenBank/DDBJ databases">
        <title>Complete Genome Sequences of Twelve Strains of a Stable Defined Moderately Diverse Mouse Microbiota 2 (sDMDMm2).</title>
        <authorList>
            <person name="Uchimura Y."/>
            <person name="Wyss M."/>
            <person name="Brugiroux S."/>
            <person name="Limenitakis J.P."/>
            <person name="Stecher B."/>
            <person name="McCoy K.D."/>
            <person name="Macpherson A.J."/>
        </authorList>
    </citation>
    <scope>NUCLEOTIDE SEQUENCE</scope>
    <source>
        <strain evidence="15">YL58</strain>
    </source>
</reference>
<dbReference type="RefSeq" id="WP_065542761.1">
    <property type="nucleotide sequence ID" value="NZ_CP015405.2"/>
</dbReference>
<dbReference type="PANTHER" id="PTHR43163:SF6">
    <property type="entry name" value="DIPEPTIDE TRANSPORT SYSTEM PERMEASE PROTEIN DPPB-RELATED"/>
    <property type="match status" value="1"/>
</dbReference>
<dbReference type="STRING" id="1796616.A4V09_12975"/>
<feature type="transmembrane region" description="Helical" evidence="13">
    <location>
        <begin position="137"/>
        <end position="159"/>
    </location>
</feature>
<gene>
    <name evidence="15" type="ORF">A4V09_12975</name>
</gene>
<evidence type="ECO:0000256" key="13">
    <source>
        <dbReference type="RuleBase" id="RU363032"/>
    </source>
</evidence>
<dbReference type="AlphaFoldDB" id="A0A1C7IA86"/>
<dbReference type="InterPro" id="IPR035906">
    <property type="entry name" value="MetI-like_sf"/>
</dbReference>
<keyword evidence="2 13" id="KW-0813">Transport</keyword>
<evidence type="ECO:0000256" key="2">
    <source>
        <dbReference type="ARBA" id="ARBA00022448"/>
    </source>
</evidence>
<keyword evidence="3" id="KW-1003">Cell membrane</keyword>
<evidence type="ECO:0000313" key="16">
    <source>
        <dbReference type="Proteomes" id="UP000092574"/>
    </source>
</evidence>
<dbReference type="OrthoDB" id="9806409at2"/>
<evidence type="ECO:0000256" key="9">
    <source>
        <dbReference type="ARBA" id="ARBA00023136"/>
    </source>
</evidence>
<evidence type="ECO:0000256" key="3">
    <source>
        <dbReference type="ARBA" id="ARBA00022475"/>
    </source>
</evidence>
<keyword evidence="16" id="KW-1185">Reference proteome</keyword>
<evidence type="ECO:0000256" key="10">
    <source>
        <dbReference type="ARBA" id="ARBA00024202"/>
    </source>
</evidence>
<evidence type="ECO:0000256" key="11">
    <source>
        <dbReference type="ARBA" id="ARBA00038669"/>
    </source>
</evidence>
<comment type="subcellular location">
    <subcellularLocation>
        <location evidence="1 13">Cell membrane</location>
        <topology evidence="1 13">Multi-pass membrane protein</topology>
    </subcellularLocation>
</comment>
<dbReference type="Pfam" id="PF00528">
    <property type="entry name" value="BPD_transp_1"/>
    <property type="match status" value="1"/>
</dbReference>
<keyword evidence="8" id="KW-0921">Nickel transport</keyword>
<evidence type="ECO:0000259" key="14">
    <source>
        <dbReference type="PROSITE" id="PS50928"/>
    </source>
</evidence>
<dbReference type="Pfam" id="PF19300">
    <property type="entry name" value="BPD_transp_1_N"/>
    <property type="match status" value="1"/>
</dbReference>
<evidence type="ECO:0000313" key="15">
    <source>
        <dbReference type="EMBL" id="ANU76600.1"/>
    </source>
</evidence>
<dbReference type="SUPFAM" id="SSF161098">
    <property type="entry name" value="MetI-like"/>
    <property type="match status" value="1"/>
</dbReference>
<evidence type="ECO:0000256" key="8">
    <source>
        <dbReference type="ARBA" id="ARBA00023112"/>
    </source>
</evidence>
<dbReference type="InterPro" id="IPR045621">
    <property type="entry name" value="BPD_transp_1_N"/>
</dbReference>
<organism evidence="15 16">
    <name type="scientific">Blautia pseudococcoides</name>
    <dbReference type="NCBI Taxonomy" id="1796616"/>
    <lineage>
        <taxon>Bacteria</taxon>
        <taxon>Bacillati</taxon>
        <taxon>Bacillota</taxon>
        <taxon>Clostridia</taxon>
        <taxon>Lachnospirales</taxon>
        <taxon>Lachnospiraceae</taxon>
        <taxon>Blautia</taxon>
    </lineage>
</organism>
<keyword evidence="9 13" id="KW-0472">Membrane</keyword>
<keyword evidence="7" id="KW-0406">Ion transport</keyword>
<dbReference type="GO" id="GO:0005886">
    <property type="term" value="C:plasma membrane"/>
    <property type="evidence" value="ECO:0007669"/>
    <property type="project" value="UniProtKB-SubCell"/>
</dbReference>
<evidence type="ECO:0000256" key="12">
    <source>
        <dbReference type="ARBA" id="ARBA00044774"/>
    </source>
</evidence>